<dbReference type="PANTHER" id="PTHR34478">
    <property type="entry name" value="PROTEIN LEMA"/>
    <property type="match status" value="1"/>
</dbReference>
<keyword evidence="4 6" id="KW-1133">Transmembrane helix</keyword>
<dbReference type="Proteomes" id="UP000037953">
    <property type="component" value="Unassembled WGS sequence"/>
</dbReference>
<keyword evidence="5 6" id="KW-0472">Membrane</keyword>
<evidence type="ECO:0000256" key="3">
    <source>
        <dbReference type="ARBA" id="ARBA00022692"/>
    </source>
</evidence>
<evidence type="ECO:0008006" key="9">
    <source>
        <dbReference type="Google" id="ProtNLM"/>
    </source>
</evidence>
<dbReference type="AlphaFoldDB" id="A0A0N0ZWW0"/>
<dbReference type="PATRIC" id="fig|253.9.peg.830"/>
<dbReference type="InterPro" id="IPR023353">
    <property type="entry name" value="LemA-like_dom_sf"/>
</dbReference>
<evidence type="ECO:0000256" key="2">
    <source>
        <dbReference type="ARBA" id="ARBA00008854"/>
    </source>
</evidence>
<reference evidence="8" key="2">
    <citation type="submission" date="2015-09" db="EMBL/GenBank/DDBJ databases">
        <title>Draft genome sequence of a multidrug-resistant Chryseobacterium indologenes isolate from Malaysia.</title>
        <authorList>
            <person name="Yu C.Y."/>
            <person name="Ang G.Y."/>
            <person name="Chan K.-G."/>
        </authorList>
    </citation>
    <scope>NUCLEOTIDE SEQUENCE [LARGE SCALE GENOMIC DNA]</scope>
    <source>
        <strain evidence="8">CI_885</strain>
    </source>
</reference>
<dbReference type="Pfam" id="PF04011">
    <property type="entry name" value="LemA"/>
    <property type="match status" value="1"/>
</dbReference>
<comment type="subcellular location">
    <subcellularLocation>
        <location evidence="1">Membrane</location>
        <topology evidence="1">Single-pass membrane protein</topology>
    </subcellularLocation>
</comment>
<evidence type="ECO:0000313" key="7">
    <source>
        <dbReference type="EMBL" id="KPE53138.1"/>
    </source>
</evidence>
<feature type="transmembrane region" description="Helical" evidence="6">
    <location>
        <begin position="6"/>
        <end position="25"/>
    </location>
</feature>
<dbReference type="GO" id="GO:0016020">
    <property type="term" value="C:membrane"/>
    <property type="evidence" value="ECO:0007669"/>
    <property type="project" value="UniProtKB-SubCell"/>
</dbReference>
<dbReference type="PANTHER" id="PTHR34478:SF1">
    <property type="entry name" value="PROTEIN LEMA"/>
    <property type="match status" value="1"/>
</dbReference>
<protein>
    <recommendedName>
        <fullName evidence="9">LemA family protein</fullName>
    </recommendedName>
</protein>
<evidence type="ECO:0000256" key="6">
    <source>
        <dbReference type="SAM" id="Phobius"/>
    </source>
</evidence>
<keyword evidence="3 6" id="KW-0812">Transmembrane</keyword>
<comment type="caution">
    <text evidence="7">The sequence shown here is derived from an EMBL/GenBank/DDBJ whole genome shotgun (WGS) entry which is preliminary data.</text>
</comment>
<gene>
    <name evidence="7" type="ORF">AOB46_03905</name>
</gene>
<evidence type="ECO:0000256" key="5">
    <source>
        <dbReference type="ARBA" id="ARBA00023136"/>
    </source>
</evidence>
<dbReference type="OrthoDB" id="9804152at2"/>
<evidence type="ECO:0000256" key="1">
    <source>
        <dbReference type="ARBA" id="ARBA00004167"/>
    </source>
</evidence>
<dbReference type="EMBL" id="LJOD01000001">
    <property type="protein sequence ID" value="KPE53138.1"/>
    <property type="molecule type" value="Genomic_DNA"/>
</dbReference>
<dbReference type="InterPro" id="IPR007156">
    <property type="entry name" value="MamQ_LemA"/>
</dbReference>
<dbReference type="SUPFAM" id="SSF140478">
    <property type="entry name" value="LemA-like"/>
    <property type="match status" value="1"/>
</dbReference>
<comment type="similarity">
    <text evidence="2">Belongs to the LemA family.</text>
</comment>
<name>A0A0N0ZWW0_CHRID</name>
<evidence type="ECO:0000313" key="8">
    <source>
        <dbReference type="Proteomes" id="UP000037953"/>
    </source>
</evidence>
<dbReference type="RefSeq" id="WP_062696711.1">
    <property type="nucleotide sequence ID" value="NZ_LJOD01000001.1"/>
</dbReference>
<dbReference type="Gene3D" id="1.20.1440.20">
    <property type="entry name" value="LemA-like domain"/>
    <property type="match status" value="1"/>
</dbReference>
<reference evidence="7 8" key="1">
    <citation type="journal article" date="2015" name="Genom Data">
        <title>Draft genome sequence of a multidrug-resistant Chryseobacterium indologenes isolate from Malaysia.</title>
        <authorList>
            <person name="Yu C.Y."/>
            <person name="Ang G.Y."/>
            <person name="Cheng H.J."/>
            <person name="Cheong Y.M."/>
            <person name="Yin W.F."/>
            <person name="Chan K.G."/>
        </authorList>
    </citation>
    <scope>NUCLEOTIDE SEQUENCE [LARGE SCALE GENOMIC DNA]</scope>
    <source>
        <strain evidence="7 8">CI_885</strain>
    </source>
</reference>
<evidence type="ECO:0000256" key="4">
    <source>
        <dbReference type="ARBA" id="ARBA00022989"/>
    </source>
</evidence>
<sequence>MNQTTAIAFSILLVIAVIGFFINIYNKLVLLRFNIEKAYSNIDVVLKQRADEIPNLVSVARHYMNYEKEILTRLTELRSSYKNAADSDQKTGLANETTRALQSFFAVSENYPELKSNNNFLELQNRITELENKIADRREFFNDSVSLYNIDIHEFPNVIFARLLGYKNKTLLEIPDSEKYYENIQL</sequence>
<accession>A0A0N0ZWW0</accession>
<organism evidence="7 8">
    <name type="scientific">Chryseobacterium indologenes</name>
    <name type="common">Flavobacterium indologenes</name>
    <dbReference type="NCBI Taxonomy" id="253"/>
    <lineage>
        <taxon>Bacteria</taxon>
        <taxon>Pseudomonadati</taxon>
        <taxon>Bacteroidota</taxon>
        <taxon>Flavobacteriia</taxon>
        <taxon>Flavobacteriales</taxon>
        <taxon>Weeksellaceae</taxon>
        <taxon>Chryseobacterium group</taxon>
        <taxon>Chryseobacterium</taxon>
    </lineage>
</organism>
<proteinExistence type="inferred from homology"/>